<dbReference type="NCBIfam" id="TIGR00556">
    <property type="entry name" value="pantethn_trn"/>
    <property type="match status" value="1"/>
</dbReference>
<sequence>MHMDLPPGTRIGCDLVALDEVRNSLSHFGGRFLDRVFTAAEVAYCAGRVDRLAARFAAKEAVIKALADTDIPTPMQEIEVVMIDGKPRVELHGSMADRAVEAGWTTAQLSLSHTDCHAMAVVVVSLAGS</sequence>
<dbReference type="Proteomes" id="UP001185792">
    <property type="component" value="Unassembled WGS sequence"/>
</dbReference>
<organism evidence="11 12">
    <name type="scientific">Williamsia marianensis</name>
    <dbReference type="NCBI Taxonomy" id="85044"/>
    <lineage>
        <taxon>Bacteria</taxon>
        <taxon>Bacillati</taxon>
        <taxon>Actinomycetota</taxon>
        <taxon>Actinomycetes</taxon>
        <taxon>Mycobacteriales</taxon>
        <taxon>Nocardiaceae</taxon>
        <taxon>Williamsia</taxon>
    </lineage>
</organism>
<evidence type="ECO:0000256" key="4">
    <source>
        <dbReference type="ARBA" id="ARBA00022832"/>
    </source>
</evidence>
<comment type="similarity">
    <text evidence="8">Belongs to the P-Pant transferase superfamily. AcpS family.</text>
</comment>
<evidence type="ECO:0000313" key="13">
    <source>
        <dbReference type="Proteomes" id="UP001185792"/>
    </source>
</evidence>
<name>A0A495K126_WILMA</name>
<keyword evidence="2 8" id="KW-0808">Transferase</keyword>
<keyword evidence="8" id="KW-0963">Cytoplasm</keyword>
<dbReference type="GO" id="GO:0000287">
    <property type="term" value="F:magnesium ion binding"/>
    <property type="evidence" value="ECO:0007669"/>
    <property type="project" value="UniProtKB-UniRule"/>
</dbReference>
<dbReference type="Proteomes" id="UP000274762">
    <property type="component" value="Unassembled WGS sequence"/>
</dbReference>
<comment type="catalytic activity">
    <reaction evidence="8">
        <text>apo-[ACP] + CoA = holo-[ACP] + adenosine 3',5'-bisphosphate + H(+)</text>
        <dbReference type="Rhea" id="RHEA:12068"/>
        <dbReference type="Rhea" id="RHEA-COMP:9685"/>
        <dbReference type="Rhea" id="RHEA-COMP:9690"/>
        <dbReference type="ChEBI" id="CHEBI:15378"/>
        <dbReference type="ChEBI" id="CHEBI:29999"/>
        <dbReference type="ChEBI" id="CHEBI:57287"/>
        <dbReference type="ChEBI" id="CHEBI:58343"/>
        <dbReference type="ChEBI" id="CHEBI:64479"/>
        <dbReference type="EC" id="2.7.8.7"/>
    </reaction>
</comment>
<dbReference type="GO" id="GO:0006633">
    <property type="term" value="P:fatty acid biosynthetic process"/>
    <property type="evidence" value="ECO:0007669"/>
    <property type="project" value="UniProtKB-UniRule"/>
</dbReference>
<evidence type="ECO:0000256" key="3">
    <source>
        <dbReference type="ARBA" id="ARBA00022723"/>
    </source>
</evidence>
<dbReference type="AlphaFoldDB" id="A0A495K126"/>
<dbReference type="EC" id="2.7.8.7" evidence="8"/>
<dbReference type="Gene3D" id="3.90.470.20">
    <property type="entry name" value="4'-phosphopantetheinyl transferase domain"/>
    <property type="match status" value="1"/>
</dbReference>
<evidence type="ECO:0000256" key="7">
    <source>
        <dbReference type="ARBA" id="ARBA00023160"/>
    </source>
</evidence>
<protein>
    <recommendedName>
        <fullName evidence="8">Holo-[acyl-carrier-protein] synthase</fullName>
        <shortName evidence="8">Holo-ACP synthase</shortName>
        <ecNumber evidence="8">2.7.8.7</ecNumber>
    </recommendedName>
    <alternativeName>
        <fullName evidence="8">4'-phosphopantetheinyl transferase AcpS</fullName>
    </alternativeName>
</protein>
<feature type="binding site" evidence="8">
    <location>
        <position position="60"/>
    </location>
    <ligand>
        <name>Mg(2+)</name>
        <dbReference type="ChEBI" id="CHEBI:18420"/>
    </ligand>
</feature>
<keyword evidence="4 8" id="KW-0276">Fatty acid metabolism</keyword>
<evidence type="ECO:0000313" key="12">
    <source>
        <dbReference type="Proteomes" id="UP000274762"/>
    </source>
</evidence>
<evidence type="ECO:0000313" key="11">
    <source>
        <dbReference type="EMBL" id="RKR94224.1"/>
    </source>
</evidence>
<evidence type="ECO:0000256" key="2">
    <source>
        <dbReference type="ARBA" id="ARBA00022679"/>
    </source>
</evidence>
<dbReference type="RefSeq" id="WP_245968931.1">
    <property type="nucleotide sequence ID" value="NZ_CBCRXS010000006.1"/>
</dbReference>
<proteinExistence type="inferred from homology"/>
<evidence type="ECO:0000259" key="9">
    <source>
        <dbReference type="Pfam" id="PF01648"/>
    </source>
</evidence>
<comment type="caution">
    <text evidence="11">The sequence shown here is derived from an EMBL/GenBank/DDBJ whole genome shotgun (WGS) entry which is preliminary data.</text>
</comment>
<keyword evidence="3 8" id="KW-0479">Metal-binding</keyword>
<keyword evidence="5 8" id="KW-0460">Magnesium</keyword>
<reference evidence="11 12" key="1">
    <citation type="submission" date="2018-10" db="EMBL/GenBank/DDBJ databases">
        <title>Sequencing the genomes of 1000 actinobacteria strains.</title>
        <authorList>
            <person name="Klenk H.-P."/>
        </authorList>
    </citation>
    <scope>NUCLEOTIDE SEQUENCE [LARGE SCALE GENOMIC DNA]</scope>
    <source>
        <strain evidence="11 12">DSM 44343</strain>
    </source>
</reference>
<dbReference type="InterPro" id="IPR004568">
    <property type="entry name" value="Ppantetheine-prot_Trfase_dom"/>
</dbReference>
<dbReference type="InterPro" id="IPR002582">
    <property type="entry name" value="ACPS"/>
</dbReference>
<gene>
    <name evidence="8" type="primary">acpS</name>
    <name evidence="11" type="ORF">DFJ75_1015</name>
    <name evidence="10" type="ORF">R4198_02320</name>
</gene>
<dbReference type="InterPro" id="IPR008278">
    <property type="entry name" value="4-PPantetheinyl_Trfase_dom"/>
</dbReference>
<keyword evidence="6 8" id="KW-0443">Lipid metabolism</keyword>
<evidence type="ECO:0000256" key="1">
    <source>
        <dbReference type="ARBA" id="ARBA00022516"/>
    </source>
</evidence>
<evidence type="ECO:0000256" key="8">
    <source>
        <dbReference type="HAMAP-Rule" id="MF_00101"/>
    </source>
</evidence>
<dbReference type="GO" id="GO:0008897">
    <property type="term" value="F:holo-[acyl-carrier-protein] synthase activity"/>
    <property type="evidence" value="ECO:0007669"/>
    <property type="project" value="UniProtKB-UniRule"/>
</dbReference>
<dbReference type="EMBL" id="RBKV01000001">
    <property type="protein sequence ID" value="RKR94224.1"/>
    <property type="molecule type" value="Genomic_DNA"/>
</dbReference>
<comment type="subcellular location">
    <subcellularLocation>
        <location evidence="8">Cytoplasm</location>
    </subcellularLocation>
</comment>
<evidence type="ECO:0000313" key="10">
    <source>
        <dbReference type="EMBL" id="MDV7132512.1"/>
    </source>
</evidence>
<dbReference type="EMBL" id="JAWLUM010000001">
    <property type="protein sequence ID" value="MDV7132512.1"/>
    <property type="molecule type" value="Genomic_DNA"/>
</dbReference>
<dbReference type="SUPFAM" id="SSF56214">
    <property type="entry name" value="4'-phosphopantetheinyl transferase"/>
    <property type="match status" value="1"/>
</dbReference>
<dbReference type="InterPro" id="IPR037143">
    <property type="entry name" value="4-PPantetheinyl_Trfase_dom_sf"/>
</dbReference>
<dbReference type="HAMAP" id="MF_00101">
    <property type="entry name" value="AcpS"/>
    <property type="match status" value="1"/>
</dbReference>
<accession>A0A495K126</accession>
<feature type="domain" description="4'-phosphopantetheinyl transferase" evidence="9">
    <location>
        <begin position="10"/>
        <end position="104"/>
    </location>
</feature>
<comment type="cofactor">
    <cofactor evidence="8">
        <name>Mg(2+)</name>
        <dbReference type="ChEBI" id="CHEBI:18420"/>
    </cofactor>
</comment>
<dbReference type="Pfam" id="PF01648">
    <property type="entry name" value="ACPS"/>
    <property type="match status" value="1"/>
</dbReference>
<evidence type="ECO:0000256" key="6">
    <source>
        <dbReference type="ARBA" id="ARBA00023098"/>
    </source>
</evidence>
<evidence type="ECO:0000256" key="5">
    <source>
        <dbReference type="ARBA" id="ARBA00022842"/>
    </source>
</evidence>
<dbReference type="GO" id="GO:0005737">
    <property type="term" value="C:cytoplasm"/>
    <property type="evidence" value="ECO:0007669"/>
    <property type="project" value="UniProtKB-SubCell"/>
</dbReference>
<keyword evidence="1 8" id="KW-0444">Lipid biosynthesis</keyword>
<feature type="binding site" evidence="8">
    <location>
        <position position="14"/>
    </location>
    <ligand>
        <name>Mg(2+)</name>
        <dbReference type="ChEBI" id="CHEBI:18420"/>
    </ligand>
</feature>
<reference evidence="10 13" key="2">
    <citation type="submission" date="2023-10" db="EMBL/GenBank/DDBJ databases">
        <title>Development of a sustainable strategy for remediation of hydrocarbon-contaminated territories based on the waste exchange concept.</title>
        <authorList>
            <person name="Krivoruchko A."/>
        </authorList>
    </citation>
    <scope>NUCLEOTIDE SEQUENCE [LARGE SCALE GENOMIC DNA]</scope>
    <source>
        <strain evidence="10 13">IEGM 1236</strain>
    </source>
</reference>
<comment type="function">
    <text evidence="8">Transfers the 4'-phosphopantetheine moiety from coenzyme A to a Ser of acyl-carrier-protein.</text>
</comment>
<keyword evidence="7 8" id="KW-0275">Fatty acid biosynthesis</keyword>
<keyword evidence="13" id="KW-1185">Reference proteome</keyword>